<protein>
    <submittedName>
        <fullName evidence="1">Uncharacterized protein</fullName>
    </submittedName>
</protein>
<name>A0A0F8ZY22_9ZZZZ</name>
<dbReference type="EMBL" id="LAZR01045458">
    <property type="protein sequence ID" value="KKK98822.1"/>
    <property type="molecule type" value="Genomic_DNA"/>
</dbReference>
<proteinExistence type="predicted"/>
<gene>
    <name evidence="1" type="ORF">LCGC14_2638890</name>
</gene>
<reference evidence="1" key="1">
    <citation type="journal article" date="2015" name="Nature">
        <title>Complex archaea that bridge the gap between prokaryotes and eukaryotes.</title>
        <authorList>
            <person name="Spang A."/>
            <person name="Saw J.H."/>
            <person name="Jorgensen S.L."/>
            <person name="Zaremba-Niedzwiedzka K."/>
            <person name="Martijn J."/>
            <person name="Lind A.E."/>
            <person name="van Eijk R."/>
            <person name="Schleper C."/>
            <person name="Guy L."/>
            <person name="Ettema T.J."/>
        </authorList>
    </citation>
    <scope>NUCLEOTIDE SEQUENCE</scope>
</reference>
<organism evidence="1">
    <name type="scientific">marine sediment metagenome</name>
    <dbReference type="NCBI Taxonomy" id="412755"/>
    <lineage>
        <taxon>unclassified sequences</taxon>
        <taxon>metagenomes</taxon>
        <taxon>ecological metagenomes</taxon>
    </lineage>
</organism>
<dbReference type="AlphaFoldDB" id="A0A0F8ZY22"/>
<accession>A0A0F8ZY22</accession>
<sequence length="64" mass="7214">MIDPDEWEKLSDSARDTLSDLVALLVKRFTGDISLKCVEGGVREFRETRSRRSGDLGNLSQESK</sequence>
<comment type="caution">
    <text evidence="1">The sequence shown here is derived from an EMBL/GenBank/DDBJ whole genome shotgun (WGS) entry which is preliminary data.</text>
</comment>
<evidence type="ECO:0000313" key="1">
    <source>
        <dbReference type="EMBL" id="KKK98822.1"/>
    </source>
</evidence>